<evidence type="ECO:0000259" key="1">
    <source>
        <dbReference type="Pfam" id="PF16461"/>
    </source>
</evidence>
<dbReference type="Proteomes" id="UP000004703">
    <property type="component" value="Chromosome"/>
</dbReference>
<comment type="caution">
    <text evidence="2">The sequence shown here is derived from an EMBL/GenBank/DDBJ whole genome shotgun (WGS) entry which is preliminary data.</text>
</comment>
<dbReference type="InterPro" id="IPR032494">
    <property type="entry name" value="Phage_TTP_N"/>
</dbReference>
<dbReference type="Pfam" id="PF16461">
    <property type="entry name" value="Phage_TTP_12"/>
    <property type="match status" value="1"/>
</dbReference>
<proteinExistence type="predicted"/>
<sequence length="141" mass="14590">MSAQARIGHGTSFQRSGDGTAGGVFASLAGVVAISGPGLSRDAVDVTDMASSGGWREFAGGLKDPGEVSLDLEFDPDGPDVTSLLADIHEDTPGYYKIVFPDATEWGFPAFVTGYEPTAPLDDKMTASVTFKLSGQPAFVA</sequence>
<organism evidence="2 3">
    <name type="scientific">Roseibium alexandrii (strain DSM 17067 / NCIMB 14079 / DFL-11)</name>
    <name type="common">Labrenzia alexandrii</name>
    <dbReference type="NCBI Taxonomy" id="244592"/>
    <lineage>
        <taxon>Bacteria</taxon>
        <taxon>Pseudomonadati</taxon>
        <taxon>Pseudomonadota</taxon>
        <taxon>Alphaproteobacteria</taxon>
        <taxon>Hyphomicrobiales</taxon>
        <taxon>Stappiaceae</taxon>
        <taxon>Roseibium</taxon>
    </lineage>
</organism>
<dbReference type="AlphaFoldDB" id="A0A5E8H6A8"/>
<gene>
    <name evidence="2" type="ORF">SADFL11_4853</name>
</gene>
<protein>
    <submittedName>
        <fullName evidence="2">Putative secreted protein</fullName>
    </submittedName>
</protein>
<evidence type="ECO:0000313" key="3">
    <source>
        <dbReference type="Proteomes" id="UP000004703"/>
    </source>
</evidence>
<name>A0A5E8H6A8_ROSAD</name>
<reference evidence="2 3" key="1">
    <citation type="submission" date="2008-01" db="EMBL/GenBank/DDBJ databases">
        <authorList>
            <person name="Wagner-Dobler I."/>
            <person name="Ferriera S."/>
            <person name="Johnson J."/>
            <person name="Kravitz S."/>
            <person name="Beeson K."/>
            <person name="Sutton G."/>
            <person name="Rogers Y.-H."/>
            <person name="Friedman R."/>
            <person name="Frazier M."/>
            <person name="Venter J.C."/>
        </authorList>
    </citation>
    <scope>NUCLEOTIDE SEQUENCE [LARGE SCALE GENOMIC DNA]</scope>
    <source>
        <strain evidence="3">DSM 17067 / NCIMB 14079 / DFL-11</strain>
    </source>
</reference>
<dbReference type="RefSeq" id="WP_008196694.1">
    <property type="nucleotide sequence ID" value="NZ_CM011002.1"/>
</dbReference>
<evidence type="ECO:0000313" key="2">
    <source>
        <dbReference type="EMBL" id="EEE47564.1"/>
    </source>
</evidence>
<dbReference type="Gene3D" id="4.10.410.40">
    <property type="match status" value="1"/>
</dbReference>
<feature type="domain" description="Lambda phage tail tube protein N-terminal" evidence="1">
    <location>
        <begin position="25"/>
        <end position="138"/>
    </location>
</feature>
<accession>A0A5E8H6A8</accession>
<dbReference type="EMBL" id="ACCU02000002">
    <property type="protein sequence ID" value="EEE47564.1"/>
    <property type="molecule type" value="Genomic_DNA"/>
</dbReference>
<reference evidence="2 3" key="2">
    <citation type="submission" date="2013-04" db="EMBL/GenBank/DDBJ databases">
        <authorList>
            <person name="Fiebig A."/>
            <person name="Pradella S."/>
            <person name="Wagner-Doebler I."/>
        </authorList>
    </citation>
    <scope>NUCLEOTIDE SEQUENCE [LARGE SCALE GENOMIC DNA]</scope>
    <source>
        <strain evidence="3">DSM 17067 / NCIMB 14079 / DFL-11</strain>
    </source>
</reference>